<dbReference type="InterPro" id="IPR007493">
    <property type="entry name" value="DUF538"/>
</dbReference>
<dbReference type="PANTHER" id="PTHR31676">
    <property type="entry name" value="T31J12.3 PROTEIN-RELATED"/>
    <property type="match status" value="1"/>
</dbReference>
<evidence type="ECO:0008006" key="3">
    <source>
        <dbReference type="Google" id="ProtNLM"/>
    </source>
</evidence>
<reference evidence="2" key="1">
    <citation type="journal article" date="2016" name="Nature">
        <title>The genome of the seagrass Zostera marina reveals angiosperm adaptation to the sea.</title>
        <authorList>
            <person name="Olsen J.L."/>
            <person name="Rouze P."/>
            <person name="Verhelst B."/>
            <person name="Lin Y.-C."/>
            <person name="Bayer T."/>
            <person name="Collen J."/>
            <person name="Dattolo E."/>
            <person name="De Paoli E."/>
            <person name="Dittami S."/>
            <person name="Maumus F."/>
            <person name="Michel G."/>
            <person name="Kersting A."/>
            <person name="Lauritano C."/>
            <person name="Lohaus R."/>
            <person name="Toepel M."/>
            <person name="Tonon T."/>
            <person name="Vanneste K."/>
            <person name="Amirebrahimi M."/>
            <person name="Brakel J."/>
            <person name="Bostroem C."/>
            <person name="Chovatia M."/>
            <person name="Grimwood J."/>
            <person name="Jenkins J.W."/>
            <person name="Jueterbock A."/>
            <person name="Mraz A."/>
            <person name="Stam W.T."/>
            <person name="Tice H."/>
            <person name="Bornberg-Bauer E."/>
            <person name="Green P.J."/>
            <person name="Pearson G.A."/>
            <person name="Procaccini G."/>
            <person name="Duarte C.M."/>
            <person name="Schmutz J."/>
            <person name="Reusch T.B.H."/>
            <person name="Van de Peer Y."/>
        </authorList>
    </citation>
    <scope>NUCLEOTIDE SEQUENCE [LARGE SCALE GENOMIC DNA]</scope>
    <source>
        <strain evidence="2">cv. Finnish</strain>
    </source>
</reference>
<dbReference type="Gene3D" id="2.30.240.10">
    <property type="entry name" value="At5g01610-like"/>
    <property type="match status" value="1"/>
</dbReference>
<dbReference type="Proteomes" id="UP000036987">
    <property type="component" value="Unassembled WGS sequence"/>
</dbReference>
<dbReference type="SUPFAM" id="SSF141562">
    <property type="entry name" value="At5g01610-like"/>
    <property type="match status" value="1"/>
</dbReference>
<gene>
    <name evidence="1" type="ORF">ZOSMA_66G00750</name>
</gene>
<dbReference type="AlphaFoldDB" id="A0A0K9NUP0"/>
<proteinExistence type="predicted"/>
<evidence type="ECO:0000313" key="1">
    <source>
        <dbReference type="EMBL" id="KMZ59655.1"/>
    </source>
</evidence>
<evidence type="ECO:0000313" key="2">
    <source>
        <dbReference type="Proteomes" id="UP000036987"/>
    </source>
</evidence>
<accession>A0A0K9NUP0</accession>
<dbReference type="Pfam" id="PF04398">
    <property type="entry name" value="DUF538"/>
    <property type="match status" value="1"/>
</dbReference>
<dbReference type="OrthoDB" id="1862368at2759"/>
<dbReference type="PANTHER" id="PTHR31676:SF201">
    <property type="entry name" value="OS01G0210600 PROTEIN"/>
    <property type="match status" value="1"/>
</dbReference>
<keyword evidence="2" id="KW-1185">Reference proteome</keyword>
<dbReference type="InterPro" id="IPR036758">
    <property type="entry name" value="At5g01610-like"/>
</dbReference>
<dbReference type="OMA" id="DICKQKS"/>
<dbReference type="EMBL" id="LFYR01001757">
    <property type="protein sequence ID" value="KMZ59655.1"/>
    <property type="molecule type" value="Genomic_DNA"/>
</dbReference>
<sequence length="186" mass="20496">MSTTSVDIDVDAIAPAAESKQNSNKIEAHRAGAEIFAGDSILCKNKCIELLEGLELPLGLLPLENLSEVGYNRSTDFVWLKQKKKTEHTFQKIGRLVSYGEEVTSFVENRRMKKITGVKSKELLIWITLSDMYVEDPMSGNITFKTPLGLSRNYPVSAFQLASADVDAYNAQKQPVEAVVPSGEGN</sequence>
<comment type="caution">
    <text evidence="1">The sequence shown here is derived from an EMBL/GenBank/DDBJ whole genome shotgun (WGS) entry which is preliminary data.</text>
</comment>
<name>A0A0K9NUP0_ZOSMR</name>
<organism evidence="1 2">
    <name type="scientific">Zostera marina</name>
    <name type="common">Eelgrass</name>
    <dbReference type="NCBI Taxonomy" id="29655"/>
    <lineage>
        <taxon>Eukaryota</taxon>
        <taxon>Viridiplantae</taxon>
        <taxon>Streptophyta</taxon>
        <taxon>Embryophyta</taxon>
        <taxon>Tracheophyta</taxon>
        <taxon>Spermatophyta</taxon>
        <taxon>Magnoliopsida</taxon>
        <taxon>Liliopsida</taxon>
        <taxon>Zosteraceae</taxon>
        <taxon>Zostera</taxon>
    </lineage>
</organism>
<protein>
    <recommendedName>
        <fullName evidence="3">DUF538 family protein</fullName>
    </recommendedName>
</protein>